<feature type="repeat" description="TPR" evidence="3">
    <location>
        <begin position="399"/>
        <end position="432"/>
    </location>
</feature>
<dbReference type="AlphaFoldDB" id="A0A0D0PHK5"/>
<evidence type="ECO:0000256" key="2">
    <source>
        <dbReference type="ARBA" id="ARBA00022803"/>
    </source>
</evidence>
<dbReference type="PANTHER" id="PTHR44858:SF1">
    <property type="entry name" value="UDP-N-ACETYLGLUCOSAMINE--PEPTIDE N-ACETYLGLUCOSAMINYLTRANSFERASE SPINDLY-RELATED"/>
    <property type="match status" value="1"/>
</dbReference>
<evidence type="ECO:0000256" key="1">
    <source>
        <dbReference type="ARBA" id="ARBA00022737"/>
    </source>
</evidence>
<dbReference type="Gene3D" id="1.25.40.10">
    <property type="entry name" value="Tetratricopeptide repeat domain"/>
    <property type="match status" value="2"/>
</dbReference>
<dbReference type="Pfam" id="PF13432">
    <property type="entry name" value="TPR_16"/>
    <property type="match status" value="2"/>
</dbReference>
<evidence type="ECO:0000313" key="5">
    <source>
        <dbReference type="EMBL" id="KIQ70866.1"/>
    </source>
</evidence>
<dbReference type="InterPro" id="IPR050498">
    <property type="entry name" value="Ycf3"/>
</dbReference>
<feature type="signal peptide" evidence="4">
    <location>
        <begin position="1"/>
        <end position="27"/>
    </location>
</feature>
<dbReference type="SUPFAM" id="SSF48452">
    <property type="entry name" value="TPR-like"/>
    <property type="match status" value="3"/>
</dbReference>
<sequence length="567" mass="60661">MKMERGSMAAAMRAAMAALLLGTPLAAQDSGSYLAGRQAGLVNDYAAGVEFFTRALQADPANAALLQYTIAAHVGLGQPLDAAPYAAALADGGVESTMSALVLQAQRFEDGDWDGILSALQTGQTVSPLVDGLARGWAHVGEGDMGAALAAFDEMIESEGLRPFGAFHKALALAAAGDFEAAEPLLAQDRSGGLERTRRGVVAHALILGQLGRGEEGAALIDATFGARPEPDLAELRDRLRAGEAVPYDVAADATEGMAEVYFDVASILTNEASPSVTLIYARLAEALDPSLVQATLMSAALLDKLEQYGLAVRTYGTVPQDSPFFHAAEMGRADALYSAGQPDAAVEVLRQLTRSHGEMPVVQAAFADMLRRTGAYGEAEAAYTRAIDLSDPEDQGLWLIHYTRGIARHRIDRWDGAESDFRAALDIDPDQPQVLNYLGYSLVERGEKLDEALAMIEAAAERQPENGSIVDSLGWAHFTLGDYGRAVEEMERAAELEPVDAVVNDHLGDAYWAVGREREARFQWQRALSFGPEPDAAQRIRRKLQVGLDVVLVEENRDPLDLAQGG</sequence>
<dbReference type="SMART" id="SM00028">
    <property type="entry name" value="TPR"/>
    <property type="match status" value="7"/>
</dbReference>
<proteinExistence type="predicted"/>
<keyword evidence="6" id="KW-1185">Reference proteome</keyword>
<feature type="repeat" description="TPR" evidence="3">
    <location>
        <begin position="468"/>
        <end position="501"/>
    </location>
</feature>
<organism evidence="5 6">
    <name type="scientific">Wenxinia marina DSM 24838</name>
    <dbReference type="NCBI Taxonomy" id="1123501"/>
    <lineage>
        <taxon>Bacteria</taxon>
        <taxon>Pseudomonadati</taxon>
        <taxon>Pseudomonadota</taxon>
        <taxon>Alphaproteobacteria</taxon>
        <taxon>Rhodobacterales</taxon>
        <taxon>Roseobacteraceae</taxon>
        <taxon>Wenxinia</taxon>
    </lineage>
</organism>
<reference evidence="5 6" key="1">
    <citation type="submission" date="2013-01" db="EMBL/GenBank/DDBJ databases">
        <authorList>
            <person name="Fiebig A."/>
            <person name="Goeker M."/>
            <person name="Klenk H.-P.P."/>
        </authorList>
    </citation>
    <scope>NUCLEOTIDE SEQUENCE [LARGE SCALE GENOMIC DNA]</scope>
    <source>
        <strain evidence="5 6">DSM 24838</strain>
    </source>
</reference>
<evidence type="ECO:0000256" key="3">
    <source>
        <dbReference type="PROSITE-ProRule" id="PRU00339"/>
    </source>
</evidence>
<dbReference type="InterPro" id="IPR019734">
    <property type="entry name" value="TPR_rpt"/>
</dbReference>
<dbReference type="InterPro" id="IPR011990">
    <property type="entry name" value="TPR-like_helical_dom_sf"/>
</dbReference>
<keyword evidence="1" id="KW-0677">Repeat</keyword>
<keyword evidence="2 3" id="KW-0802">TPR repeat</keyword>
<evidence type="ECO:0000313" key="6">
    <source>
        <dbReference type="Proteomes" id="UP000035100"/>
    </source>
</evidence>
<dbReference type="EMBL" id="AONG01000003">
    <property type="protein sequence ID" value="KIQ70866.1"/>
    <property type="molecule type" value="Genomic_DNA"/>
</dbReference>
<comment type="caution">
    <text evidence="5">The sequence shown here is derived from an EMBL/GenBank/DDBJ whole genome shotgun (WGS) entry which is preliminary data.</text>
</comment>
<dbReference type="PATRIC" id="fig|1123501.6.peg.296"/>
<gene>
    <name evidence="5" type="ORF">Wenmar_00240</name>
</gene>
<protein>
    <submittedName>
        <fullName evidence="5">Tetratrico peptide repeat protein/TPR repeat protein/Tetratricopeptide repeat protein</fullName>
    </submittedName>
</protein>
<dbReference type="PANTHER" id="PTHR44858">
    <property type="entry name" value="TETRATRICOPEPTIDE REPEAT PROTEIN 6"/>
    <property type="match status" value="1"/>
</dbReference>
<accession>A0A0D0PHK5</accession>
<name>A0A0D0PHK5_9RHOB</name>
<feature type="chain" id="PRO_5002235344" evidence="4">
    <location>
        <begin position="28"/>
        <end position="567"/>
    </location>
</feature>
<evidence type="ECO:0000256" key="4">
    <source>
        <dbReference type="SAM" id="SignalP"/>
    </source>
</evidence>
<dbReference type="STRING" id="1123501.Wenmar_00240"/>
<dbReference type="Proteomes" id="UP000035100">
    <property type="component" value="Unassembled WGS sequence"/>
</dbReference>
<dbReference type="eggNOG" id="COG0457">
    <property type="taxonomic scope" value="Bacteria"/>
</dbReference>
<keyword evidence="4" id="KW-0732">Signal</keyword>
<dbReference type="PROSITE" id="PS50005">
    <property type="entry name" value="TPR"/>
    <property type="match status" value="2"/>
</dbReference>